<dbReference type="Gene3D" id="3.80.10.10">
    <property type="entry name" value="Ribonuclease Inhibitor"/>
    <property type="match status" value="2"/>
</dbReference>
<name>A0A1D1V608_RAMVA</name>
<dbReference type="GO" id="GO:0031012">
    <property type="term" value="C:extracellular matrix"/>
    <property type="evidence" value="ECO:0007669"/>
    <property type="project" value="TreeGrafter"/>
</dbReference>
<dbReference type="OrthoDB" id="6363818at2759"/>
<dbReference type="STRING" id="947166.A0A1D1V608"/>
<keyword evidence="4" id="KW-1185">Reference proteome</keyword>
<evidence type="ECO:0000256" key="1">
    <source>
        <dbReference type="ARBA" id="ARBA00022729"/>
    </source>
</evidence>
<feature type="transmembrane region" description="Helical" evidence="2">
    <location>
        <begin position="300"/>
        <end position="318"/>
    </location>
</feature>
<evidence type="ECO:0000256" key="2">
    <source>
        <dbReference type="SAM" id="Phobius"/>
    </source>
</evidence>
<dbReference type="InterPro" id="IPR026906">
    <property type="entry name" value="LRR_5"/>
</dbReference>
<gene>
    <name evidence="3" type="primary">RvY_06046-1</name>
    <name evidence="3" type="synonym">RvY_06046.1</name>
    <name evidence="3" type="ORF">RvY_06046</name>
</gene>
<dbReference type="EMBL" id="BDGG01000002">
    <property type="protein sequence ID" value="GAU94233.1"/>
    <property type="molecule type" value="Genomic_DNA"/>
</dbReference>
<dbReference type="GO" id="GO:0005615">
    <property type="term" value="C:extracellular space"/>
    <property type="evidence" value="ECO:0007669"/>
    <property type="project" value="TreeGrafter"/>
</dbReference>
<dbReference type="PANTHER" id="PTHR24373">
    <property type="entry name" value="SLIT RELATED LEUCINE-RICH REPEAT NEURONAL PROTEIN"/>
    <property type="match status" value="1"/>
</dbReference>
<organism evidence="3 4">
    <name type="scientific">Ramazzottius varieornatus</name>
    <name type="common">Water bear</name>
    <name type="synonym">Tardigrade</name>
    <dbReference type="NCBI Taxonomy" id="947166"/>
    <lineage>
        <taxon>Eukaryota</taxon>
        <taxon>Metazoa</taxon>
        <taxon>Ecdysozoa</taxon>
        <taxon>Tardigrada</taxon>
        <taxon>Eutardigrada</taxon>
        <taxon>Parachela</taxon>
        <taxon>Hypsibioidea</taxon>
        <taxon>Ramazzottiidae</taxon>
        <taxon>Ramazzottius</taxon>
    </lineage>
</organism>
<sequence length="327" mass="37133">MQDCDVISIRRNAQLEHLTKHAFSGLHRVRSLLLTDNNISWIEKNAFYGSSHIDLLVLYGNPLTELRPNIFNNLQHVGSLRLPIGIKSIIPGAFYGLSYVPELTLEGLDLTTLKTETFFNLSYVGHLRIHDSVLRAISPRAFAGMKAISSLSFSHSDMPSLDADMFDGLSDMLTRLTFEKNRLGKVQLDFPGALRHVAHKVVFDANEADCCLLSGHNLRVWRTLASQSALHREFLHGVWCTSPKWVLDENLLKVDLPLLKNACAGTLDHELQKHLTQRMHEKPSLSELYRIRNSAAKTNSRYFVLLLFILLQQILVFVEPDGIWHYP</sequence>
<dbReference type="SUPFAM" id="SSF52058">
    <property type="entry name" value="L domain-like"/>
    <property type="match status" value="1"/>
</dbReference>
<dbReference type="PANTHER" id="PTHR24373:SF398">
    <property type="entry name" value="LEUCINE-RICH REPEAT-CONTAINING G-PROTEIN COUPLED RECEPTOR 6"/>
    <property type="match status" value="1"/>
</dbReference>
<accession>A0A1D1V608</accession>
<proteinExistence type="predicted"/>
<dbReference type="Proteomes" id="UP000186922">
    <property type="component" value="Unassembled WGS sequence"/>
</dbReference>
<evidence type="ECO:0000313" key="3">
    <source>
        <dbReference type="EMBL" id="GAU94233.1"/>
    </source>
</evidence>
<keyword evidence="2" id="KW-0472">Membrane</keyword>
<dbReference type="InterPro" id="IPR032675">
    <property type="entry name" value="LRR_dom_sf"/>
</dbReference>
<keyword evidence="2" id="KW-0812">Transmembrane</keyword>
<evidence type="ECO:0008006" key="5">
    <source>
        <dbReference type="Google" id="ProtNLM"/>
    </source>
</evidence>
<keyword evidence="1" id="KW-0732">Signal</keyword>
<dbReference type="InterPro" id="IPR050328">
    <property type="entry name" value="Dev_Immune_Receptor"/>
</dbReference>
<keyword evidence="2" id="KW-1133">Transmembrane helix</keyword>
<dbReference type="AlphaFoldDB" id="A0A1D1V608"/>
<protein>
    <recommendedName>
        <fullName evidence="5">LRRCT domain-containing protein</fullName>
    </recommendedName>
</protein>
<evidence type="ECO:0000313" key="4">
    <source>
        <dbReference type="Proteomes" id="UP000186922"/>
    </source>
</evidence>
<comment type="caution">
    <text evidence="3">The sequence shown here is derived from an EMBL/GenBank/DDBJ whole genome shotgun (WGS) entry which is preliminary data.</text>
</comment>
<reference evidence="3 4" key="1">
    <citation type="journal article" date="2016" name="Nat. Commun.">
        <title>Extremotolerant tardigrade genome and improved radiotolerance of human cultured cells by tardigrade-unique protein.</title>
        <authorList>
            <person name="Hashimoto T."/>
            <person name="Horikawa D.D."/>
            <person name="Saito Y."/>
            <person name="Kuwahara H."/>
            <person name="Kozuka-Hata H."/>
            <person name="Shin-I T."/>
            <person name="Minakuchi Y."/>
            <person name="Ohishi K."/>
            <person name="Motoyama A."/>
            <person name="Aizu T."/>
            <person name="Enomoto A."/>
            <person name="Kondo K."/>
            <person name="Tanaka S."/>
            <person name="Hara Y."/>
            <person name="Koshikawa S."/>
            <person name="Sagara H."/>
            <person name="Miura T."/>
            <person name="Yokobori S."/>
            <person name="Miyagawa K."/>
            <person name="Suzuki Y."/>
            <person name="Kubo T."/>
            <person name="Oyama M."/>
            <person name="Kohara Y."/>
            <person name="Fujiyama A."/>
            <person name="Arakawa K."/>
            <person name="Katayama T."/>
            <person name="Toyoda A."/>
            <person name="Kunieda T."/>
        </authorList>
    </citation>
    <scope>NUCLEOTIDE SEQUENCE [LARGE SCALE GENOMIC DNA]</scope>
    <source>
        <strain evidence="3 4">YOKOZUNA-1</strain>
    </source>
</reference>
<dbReference type="Pfam" id="PF13306">
    <property type="entry name" value="LRR_5"/>
    <property type="match status" value="1"/>
</dbReference>